<evidence type="ECO:0000313" key="1">
    <source>
        <dbReference type="EMBL" id="ACV22424.1"/>
    </source>
</evidence>
<dbReference type="Proteomes" id="UP000002026">
    <property type="component" value="Chromosome"/>
</dbReference>
<dbReference type="HOGENOM" id="CLU_1958117_0_0_11"/>
<protein>
    <submittedName>
        <fullName evidence="1">Uncharacterized protein</fullName>
    </submittedName>
</protein>
<dbReference type="STRING" id="471855.Shel_14030"/>
<dbReference type="EMBL" id="CP001684">
    <property type="protein sequence ID" value="ACV22424.1"/>
    <property type="molecule type" value="Genomic_DNA"/>
</dbReference>
<accession>C7N689</accession>
<evidence type="ECO:0000313" key="2">
    <source>
        <dbReference type="Proteomes" id="UP000002026"/>
    </source>
</evidence>
<dbReference type="eggNOG" id="ENOG5031X0Q">
    <property type="taxonomic scope" value="Bacteria"/>
</dbReference>
<gene>
    <name evidence="1" type="ordered locus">Shel_14030</name>
</gene>
<proteinExistence type="predicted"/>
<dbReference type="KEGG" id="shi:Shel_14030"/>
<sequence length="128" mass="13944">MNVADQIKNMLLSSGFSNVFSTIPSALECAEPIVVSQGEFSREARLPEEERGTLPVTVLVVRDVAADAEAMAVSCEKTVHGAEWEPFAEAWPWRIVGIDTTAPAFKERDGSGRFVWAFEAACTVVRAL</sequence>
<dbReference type="AlphaFoldDB" id="C7N689"/>
<name>C7N689_SLAHD</name>
<keyword evidence="2" id="KW-1185">Reference proteome</keyword>
<organism evidence="1 2">
    <name type="scientific">Slackia heliotrinireducens (strain ATCC 29202 / DSM 20476 / NCTC 11029 / RHS 1)</name>
    <name type="common">Peptococcus heliotrinreducens</name>
    <dbReference type="NCBI Taxonomy" id="471855"/>
    <lineage>
        <taxon>Bacteria</taxon>
        <taxon>Bacillati</taxon>
        <taxon>Actinomycetota</taxon>
        <taxon>Coriobacteriia</taxon>
        <taxon>Eggerthellales</taxon>
        <taxon>Eggerthellaceae</taxon>
        <taxon>Slackia</taxon>
    </lineage>
</organism>
<reference evidence="1 2" key="1">
    <citation type="journal article" date="2009" name="Stand. Genomic Sci.">
        <title>Complete genome sequence of Slackia heliotrinireducens type strain (RHS 1).</title>
        <authorList>
            <person name="Pukall R."/>
            <person name="Lapidus A."/>
            <person name="Nolan M."/>
            <person name="Copeland A."/>
            <person name="Glavina Del Rio T."/>
            <person name="Lucas S."/>
            <person name="Chen F."/>
            <person name="Tice H."/>
            <person name="Cheng J.F."/>
            <person name="Chertkov O."/>
            <person name="Bruce D."/>
            <person name="Goodwin L."/>
            <person name="Kuske C."/>
            <person name="Brettin T."/>
            <person name="Detter J.C."/>
            <person name="Han C."/>
            <person name="Pitluck S."/>
            <person name="Pati A."/>
            <person name="Mavrommatis K."/>
            <person name="Ivanova N."/>
            <person name="Ovchinnikova G."/>
            <person name="Chen A."/>
            <person name="Palaniappan K."/>
            <person name="Schneider S."/>
            <person name="Rohde M."/>
            <person name="Chain P."/>
            <person name="D'haeseleer P."/>
            <person name="Goker M."/>
            <person name="Bristow J."/>
            <person name="Eisen J.A."/>
            <person name="Markowitz V."/>
            <person name="Kyrpides N.C."/>
            <person name="Klenk H.P."/>
            <person name="Hugenholtz P."/>
        </authorList>
    </citation>
    <scope>NUCLEOTIDE SEQUENCE [LARGE SCALE GENOMIC DNA]</scope>
    <source>
        <strain evidence="2">ATCC 29202 / DSM 20476 / NCTC 11029 / RHS 1</strain>
    </source>
</reference>